<keyword evidence="2" id="KW-1185">Reference proteome</keyword>
<sequence>MLNSHQNYGLCWAVSTVMITNHQVFRVQFSTIDPEQLEIVEFLKPKTMHLKRKPIEVVGDLEKYILKRKVLGALLDSPILHNTCRKEKISRIGLNTVKEALIRLDRTGVLAGRVMTFVNEKNSSKKALRRLKDLNPNIKKSELKDKCLDVFAAKTLATEFLIKATNGTLYDDYEDEKVEAYLEWVAERMGIRRHVPRL</sequence>
<organism evidence="1 2">
    <name type="scientific">Acer saccharum</name>
    <name type="common">Sugar maple</name>
    <dbReference type="NCBI Taxonomy" id="4024"/>
    <lineage>
        <taxon>Eukaryota</taxon>
        <taxon>Viridiplantae</taxon>
        <taxon>Streptophyta</taxon>
        <taxon>Embryophyta</taxon>
        <taxon>Tracheophyta</taxon>
        <taxon>Spermatophyta</taxon>
        <taxon>Magnoliopsida</taxon>
        <taxon>eudicotyledons</taxon>
        <taxon>Gunneridae</taxon>
        <taxon>Pentapetalae</taxon>
        <taxon>rosids</taxon>
        <taxon>malvids</taxon>
        <taxon>Sapindales</taxon>
        <taxon>Sapindaceae</taxon>
        <taxon>Hippocastanoideae</taxon>
        <taxon>Acereae</taxon>
        <taxon>Acer</taxon>
    </lineage>
</organism>
<accession>A0AA39VTH6</accession>
<evidence type="ECO:0000313" key="2">
    <source>
        <dbReference type="Proteomes" id="UP001168877"/>
    </source>
</evidence>
<proteinExistence type="predicted"/>
<reference evidence="1" key="1">
    <citation type="journal article" date="2022" name="Plant J.">
        <title>Strategies of tolerance reflected in two North American maple genomes.</title>
        <authorList>
            <person name="McEvoy S.L."/>
            <person name="Sezen U.U."/>
            <person name="Trouern-Trend A."/>
            <person name="McMahon S.M."/>
            <person name="Schaberg P.G."/>
            <person name="Yang J."/>
            <person name="Wegrzyn J.L."/>
            <person name="Swenson N.G."/>
        </authorList>
    </citation>
    <scope>NUCLEOTIDE SEQUENCE</scope>
    <source>
        <strain evidence="1">NS2018</strain>
    </source>
</reference>
<evidence type="ECO:0000313" key="1">
    <source>
        <dbReference type="EMBL" id="KAK0598209.1"/>
    </source>
</evidence>
<dbReference type="Proteomes" id="UP001168877">
    <property type="component" value="Unassembled WGS sequence"/>
</dbReference>
<dbReference type="AlphaFoldDB" id="A0AA39VTH6"/>
<dbReference type="EMBL" id="JAUESC010000004">
    <property type="protein sequence ID" value="KAK0598209.1"/>
    <property type="molecule type" value="Genomic_DNA"/>
</dbReference>
<reference evidence="1" key="2">
    <citation type="submission" date="2023-06" db="EMBL/GenBank/DDBJ databases">
        <authorList>
            <person name="Swenson N.G."/>
            <person name="Wegrzyn J.L."/>
            <person name="Mcevoy S.L."/>
        </authorList>
    </citation>
    <scope>NUCLEOTIDE SEQUENCE</scope>
    <source>
        <strain evidence="1">NS2018</strain>
        <tissue evidence="1">Leaf</tissue>
    </source>
</reference>
<gene>
    <name evidence="1" type="ORF">LWI29_032550</name>
</gene>
<protein>
    <submittedName>
        <fullName evidence="1">Uncharacterized protein</fullName>
    </submittedName>
</protein>
<name>A0AA39VTH6_ACESA</name>
<comment type="caution">
    <text evidence="1">The sequence shown here is derived from an EMBL/GenBank/DDBJ whole genome shotgun (WGS) entry which is preliminary data.</text>
</comment>